<gene>
    <name evidence="1" type="ORF">QQF64_027134</name>
</gene>
<name>A0ABR3NBI7_9TELE</name>
<organism evidence="1 2">
    <name type="scientific">Cirrhinus molitorella</name>
    <name type="common">mud carp</name>
    <dbReference type="NCBI Taxonomy" id="172907"/>
    <lineage>
        <taxon>Eukaryota</taxon>
        <taxon>Metazoa</taxon>
        <taxon>Chordata</taxon>
        <taxon>Craniata</taxon>
        <taxon>Vertebrata</taxon>
        <taxon>Euteleostomi</taxon>
        <taxon>Actinopterygii</taxon>
        <taxon>Neopterygii</taxon>
        <taxon>Teleostei</taxon>
        <taxon>Ostariophysi</taxon>
        <taxon>Cypriniformes</taxon>
        <taxon>Cyprinidae</taxon>
        <taxon>Labeoninae</taxon>
        <taxon>Labeonini</taxon>
        <taxon>Cirrhinus</taxon>
    </lineage>
</organism>
<protein>
    <recommendedName>
        <fullName evidence="3">Secreted protein</fullName>
    </recommendedName>
</protein>
<sequence>MLVLTPGLHCASVIINHASEWSVFFIGERWLPEQLAKLSNRSCPRVPDCPTAAPSVLTVQRVSRPRRVWTGDTIEPFVH</sequence>
<dbReference type="EMBL" id="JAYMGO010000005">
    <property type="protein sequence ID" value="KAL1274320.1"/>
    <property type="molecule type" value="Genomic_DNA"/>
</dbReference>
<evidence type="ECO:0008006" key="3">
    <source>
        <dbReference type="Google" id="ProtNLM"/>
    </source>
</evidence>
<reference evidence="1 2" key="1">
    <citation type="submission" date="2023-09" db="EMBL/GenBank/DDBJ databases">
        <authorList>
            <person name="Wang M."/>
        </authorList>
    </citation>
    <scope>NUCLEOTIDE SEQUENCE [LARGE SCALE GENOMIC DNA]</scope>
    <source>
        <strain evidence="1">GT-2023</strain>
        <tissue evidence="1">Liver</tissue>
    </source>
</reference>
<accession>A0ABR3NBI7</accession>
<evidence type="ECO:0000313" key="1">
    <source>
        <dbReference type="EMBL" id="KAL1274320.1"/>
    </source>
</evidence>
<keyword evidence="2" id="KW-1185">Reference proteome</keyword>
<dbReference type="Proteomes" id="UP001558613">
    <property type="component" value="Unassembled WGS sequence"/>
</dbReference>
<evidence type="ECO:0000313" key="2">
    <source>
        <dbReference type="Proteomes" id="UP001558613"/>
    </source>
</evidence>
<proteinExistence type="predicted"/>
<comment type="caution">
    <text evidence="1">The sequence shown here is derived from an EMBL/GenBank/DDBJ whole genome shotgun (WGS) entry which is preliminary data.</text>
</comment>